<gene>
    <name evidence="5" type="primary">sconC_1</name>
    <name evidence="5" type="ORF">DBV05_g10621</name>
</gene>
<comment type="similarity">
    <text evidence="1">Belongs to the SKP1 family.</text>
</comment>
<dbReference type="Gene3D" id="3.30.710.10">
    <property type="entry name" value="Potassium Channel Kv1.1, Chain A"/>
    <property type="match status" value="1"/>
</dbReference>
<dbReference type="Proteomes" id="UP000325902">
    <property type="component" value="Unassembled WGS sequence"/>
</dbReference>
<dbReference type="InterPro" id="IPR001232">
    <property type="entry name" value="SKP1-like"/>
</dbReference>
<accession>A0A5N5CZ96</accession>
<keyword evidence="2" id="KW-0833">Ubl conjugation pathway</keyword>
<sequence>MSRQQVTVTTSDGVDITIERQVAEVSILIKNLLSDFGFQSDDLIPAIPIPNARSQFTSCMMTTNMEEKVNERVMHKVLDWCKRYSNDGATGNNDCSTWNEEFIQVDGFMLIEIIRVARPILRNRCALPQ</sequence>
<dbReference type="InterPro" id="IPR016073">
    <property type="entry name" value="Skp1_comp_POZ"/>
</dbReference>
<evidence type="ECO:0000256" key="1">
    <source>
        <dbReference type="ARBA" id="ARBA00009993"/>
    </source>
</evidence>
<dbReference type="InterPro" id="IPR016897">
    <property type="entry name" value="SKP1"/>
</dbReference>
<dbReference type="AlphaFoldDB" id="A0A5N5CZ96"/>
<feature type="domain" description="SKP1 component POZ" evidence="4">
    <location>
        <begin position="6"/>
        <end position="54"/>
    </location>
</feature>
<protein>
    <submittedName>
        <fullName evidence="5">E3 ubiquitin ligase complex SCF subunit sconC</fullName>
    </submittedName>
</protein>
<evidence type="ECO:0000256" key="3">
    <source>
        <dbReference type="ARBA" id="ARBA00045385"/>
    </source>
</evidence>
<dbReference type="GO" id="GO:0006511">
    <property type="term" value="P:ubiquitin-dependent protein catabolic process"/>
    <property type="evidence" value="ECO:0007669"/>
    <property type="project" value="InterPro"/>
</dbReference>
<organism evidence="5 6">
    <name type="scientific">Lasiodiplodia theobromae</name>
    <dbReference type="NCBI Taxonomy" id="45133"/>
    <lineage>
        <taxon>Eukaryota</taxon>
        <taxon>Fungi</taxon>
        <taxon>Dikarya</taxon>
        <taxon>Ascomycota</taxon>
        <taxon>Pezizomycotina</taxon>
        <taxon>Dothideomycetes</taxon>
        <taxon>Dothideomycetes incertae sedis</taxon>
        <taxon>Botryosphaeriales</taxon>
        <taxon>Botryosphaeriaceae</taxon>
        <taxon>Lasiodiplodia</taxon>
    </lineage>
</organism>
<proteinExistence type="inferred from homology"/>
<reference evidence="5 6" key="1">
    <citation type="journal article" date="2019" name="Sci. Rep.">
        <title>A multi-omics analysis of the grapevine pathogen Lasiodiplodia theobromae reveals that temperature affects the expression of virulence- and pathogenicity-related genes.</title>
        <authorList>
            <person name="Felix C."/>
            <person name="Meneses R."/>
            <person name="Goncalves M.F.M."/>
            <person name="Tilleman L."/>
            <person name="Duarte A.S."/>
            <person name="Jorrin-Novo J.V."/>
            <person name="Van de Peer Y."/>
            <person name="Deforce D."/>
            <person name="Van Nieuwerburgh F."/>
            <person name="Esteves A.C."/>
            <person name="Alves A."/>
        </authorList>
    </citation>
    <scope>NUCLEOTIDE SEQUENCE [LARGE SCALE GENOMIC DNA]</scope>
    <source>
        <strain evidence="5 6">LA-SOL3</strain>
    </source>
</reference>
<evidence type="ECO:0000313" key="5">
    <source>
        <dbReference type="EMBL" id="KAB2570719.1"/>
    </source>
</evidence>
<dbReference type="SMART" id="SM00512">
    <property type="entry name" value="Skp1"/>
    <property type="match status" value="1"/>
</dbReference>
<comment type="function">
    <text evidence="3">Essential component of the SCF (SKP1-CUL1-F-box protein) E3 ubiquitin ligase complexes, which mediate the ubiquitination and subsequent proteasomal degradation of target proteins. Controls sulfur metabolite repression, probably by mediating the inactivation or degradation of the metR transcription factor.</text>
</comment>
<dbReference type="OrthoDB" id="2342932at2759"/>
<dbReference type="EMBL" id="VCHE01000125">
    <property type="protein sequence ID" value="KAB2570719.1"/>
    <property type="molecule type" value="Genomic_DNA"/>
</dbReference>
<comment type="caution">
    <text evidence="5">The sequence shown here is derived from an EMBL/GenBank/DDBJ whole genome shotgun (WGS) entry which is preliminary data.</text>
</comment>
<evidence type="ECO:0000313" key="6">
    <source>
        <dbReference type="Proteomes" id="UP000325902"/>
    </source>
</evidence>
<dbReference type="Pfam" id="PF03931">
    <property type="entry name" value="Skp1_POZ"/>
    <property type="match status" value="1"/>
</dbReference>
<keyword evidence="6" id="KW-1185">Reference proteome</keyword>
<name>A0A5N5CZ96_9PEZI</name>
<evidence type="ECO:0000256" key="2">
    <source>
        <dbReference type="ARBA" id="ARBA00022786"/>
    </source>
</evidence>
<dbReference type="SUPFAM" id="SSF54695">
    <property type="entry name" value="POZ domain"/>
    <property type="match status" value="1"/>
</dbReference>
<dbReference type="PANTHER" id="PTHR11165">
    <property type="entry name" value="SKP1"/>
    <property type="match status" value="1"/>
</dbReference>
<dbReference type="InterPro" id="IPR011333">
    <property type="entry name" value="SKP1/BTB/POZ_sf"/>
</dbReference>
<evidence type="ECO:0000259" key="4">
    <source>
        <dbReference type="Pfam" id="PF03931"/>
    </source>
</evidence>